<keyword evidence="5 9" id="KW-0479">Metal-binding</keyword>
<dbReference type="GO" id="GO:0004497">
    <property type="term" value="F:monooxygenase activity"/>
    <property type="evidence" value="ECO:0007669"/>
    <property type="project" value="UniProtKB-KW"/>
</dbReference>
<evidence type="ECO:0000256" key="9">
    <source>
        <dbReference type="PIRSR" id="PIRSR602401-1"/>
    </source>
</evidence>
<protein>
    <submittedName>
        <fullName evidence="12">Monooxygenase</fullName>
    </submittedName>
</protein>
<feature type="transmembrane region" description="Helical" evidence="11">
    <location>
        <begin position="20"/>
        <end position="37"/>
    </location>
</feature>
<dbReference type="SUPFAM" id="SSF48264">
    <property type="entry name" value="Cytochrome P450"/>
    <property type="match status" value="1"/>
</dbReference>
<dbReference type="PROSITE" id="PS00086">
    <property type="entry name" value="CYTOCHROME_P450"/>
    <property type="match status" value="1"/>
</dbReference>
<keyword evidence="11" id="KW-0472">Membrane</keyword>
<keyword evidence="6 10" id="KW-0560">Oxidoreductase</keyword>
<feature type="binding site" description="axial binding residue" evidence="9">
    <location>
        <position position="452"/>
    </location>
    <ligand>
        <name>heme</name>
        <dbReference type="ChEBI" id="CHEBI:30413"/>
    </ligand>
    <ligandPart>
        <name>Fe</name>
        <dbReference type="ChEBI" id="CHEBI:18248"/>
    </ligandPart>
</feature>
<dbReference type="CDD" id="cd11065">
    <property type="entry name" value="CYP64-like"/>
    <property type="match status" value="1"/>
</dbReference>
<organism evidence="12 13">
    <name type="scientific">Crepidotus variabilis</name>
    <dbReference type="NCBI Taxonomy" id="179855"/>
    <lineage>
        <taxon>Eukaryota</taxon>
        <taxon>Fungi</taxon>
        <taxon>Dikarya</taxon>
        <taxon>Basidiomycota</taxon>
        <taxon>Agaricomycotina</taxon>
        <taxon>Agaricomycetes</taxon>
        <taxon>Agaricomycetidae</taxon>
        <taxon>Agaricales</taxon>
        <taxon>Agaricineae</taxon>
        <taxon>Crepidotaceae</taxon>
        <taxon>Crepidotus</taxon>
    </lineage>
</organism>
<keyword evidence="11" id="KW-0812">Transmembrane</keyword>
<evidence type="ECO:0000256" key="3">
    <source>
        <dbReference type="ARBA" id="ARBA00010617"/>
    </source>
</evidence>
<evidence type="ECO:0000313" key="12">
    <source>
        <dbReference type="EMBL" id="KAF9527201.1"/>
    </source>
</evidence>
<accession>A0A9P6ED27</accession>
<keyword evidence="7 9" id="KW-0408">Iron</keyword>
<evidence type="ECO:0000256" key="11">
    <source>
        <dbReference type="SAM" id="Phobius"/>
    </source>
</evidence>
<dbReference type="GO" id="GO:0005506">
    <property type="term" value="F:iron ion binding"/>
    <property type="evidence" value="ECO:0007669"/>
    <property type="project" value="InterPro"/>
</dbReference>
<keyword evidence="4 9" id="KW-0349">Heme</keyword>
<dbReference type="Gene3D" id="1.10.630.10">
    <property type="entry name" value="Cytochrome P450"/>
    <property type="match status" value="1"/>
</dbReference>
<dbReference type="OrthoDB" id="2789670at2759"/>
<evidence type="ECO:0000256" key="2">
    <source>
        <dbReference type="ARBA" id="ARBA00005179"/>
    </source>
</evidence>
<dbReference type="InterPro" id="IPR002401">
    <property type="entry name" value="Cyt_P450_E_grp-I"/>
</dbReference>
<keyword evidence="11" id="KW-1133">Transmembrane helix</keyword>
<name>A0A9P6ED27_9AGAR</name>
<evidence type="ECO:0000256" key="6">
    <source>
        <dbReference type="ARBA" id="ARBA00023002"/>
    </source>
</evidence>
<reference evidence="12" key="1">
    <citation type="submission" date="2020-11" db="EMBL/GenBank/DDBJ databases">
        <authorList>
            <consortium name="DOE Joint Genome Institute"/>
            <person name="Ahrendt S."/>
            <person name="Riley R."/>
            <person name="Andreopoulos W."/>
            <person name="Labutti K."/>
            <person name="Pangilinan J."/>
            <person name="Ruiz-Duenas F.J."/>
            <person name="Barrasa J.M."/>
            <person name="Sanchez-Garcia M."/>
            <person name="Camarero S."/>
            <person name="Miyauchi S."/>
            <person name="Serrano A."/>
            <person name="Linde D."/>
            <person name="Babiker R."/>
            <person name="Drula E."/>
            <person name="Ayuso-Fernandez I."/>
            <person name="Pacheco R."/>
            <person name="Padilla G."/>
            <person name="Ferreira P."/>
            <person name="Barriuso J."/>
            <person name="Kellner H."/>
            <person name="Castanera R."/>
            <person name="Alfaro M."/>
            <person name="Ramirez L."/>
            <person name="Pisabarro A.G."/>
            <person name="Kuo A."/>
            <person name="Tritt A."/>
            <person name="Lipzen A."/>
            <person name="He G."/>
            <person name="Yan M."/>
            <person name="Ng V."/>
            <person name="Cullen D."/>
            <person name="Martin F."/>
            <person name="Rosso M.-N."/>
            <person name="Henrissat B."/>
            <person name="Hibbett D."/>
            <person name="Martinez A.T."/>
            <person name="Grigoriev I.V."/>
        </authorList>
    </citation>
    <scope>NUCLEOTIDE SEQUENCE</scope>
    <source>
        <strain evidence="12">CBS 506.95</strain>
    </source>
</reference>
<proteinExistence type="inferred from homology"/>
<dbReference type="PRINTS" id="PR00463">
    <property type="entry name" value="EP450I"/>
</dbReference>
<comment type="cofactor">
    <cofactor evidence="1 9">
        <name>heme</name>
        <dbReference type="ChEBI" id="CHEBI:30413"/>
    </cofactor>
</comment>
<dbReference type="EMBL" id="MU157863">
    <property type="protein sequence ID" value="KAF9527201.1"/>
    <property type="molecule type" value="Genomic_DNA"/>
</dbReference>
<dbReference type="PANTHER" id="PTHR46300:SF7">
    <property type="entry name" value="P450, PUTATIVE (EUROFUNG)-RELATED"/>
    <property type="match status" value="1"/>
</dbReference>
<evidence type="ECO:0000256" key="1">
    <source>
        <dbReference type="ARBA" id="ARBA00001971"/>
    </source>
</evidence>
<dbReference type="GO" id="GO:0016705">
    <property type="term" value="F:oxidoreductase activity, acting on paired donors, with incorporation or reduction of molecular oxygen"/>
    <property type="evidence" value="ECO:0007669"/>
    <property type="project" value="InterPro"/>
</dbReference>
<keyword evidence="8 10" id="KW-0503">Monooxygenase</keyword>
<dbReference type="InterPro" id="IPR001128">
    <property type="entry name" value="Cyt_P450"/>
</dbReference>
<evidence type="ECO:0000256" key="10">
    <source>
        <dbReference type="RuleBase" id="RU000461"/>
    </source>
</evidence>
<dbReference type="InterPro" id="IPR036396">
    <property type="entry name" value="Cyt_P450_sf"/>
</dbReference>
<evidence type="ECO:0000256" key="4">
    <source>
        <dbReference type="ARBA" id="ARBA00022617"/>
    </source>
</evidence>
<sequence length="530" mass="59269">MAPLTDLYKQLASHAPHLPFSAFILGGLLAVILYQSLSARRKDKLPPGPRGLPFIGNAHQVPKQTPWLTFADWAKQYGDLMYATVVGQPVIIINSRKIANELMDKRSAIYSDRPVLVCFRSFHFCGYGTSFVIKPYGEDWRKQRRLVAQDFAPSTVGRYHGFQEKETRKMMKEMIQDPANFIPRIKQTIGTIIVRVTYGYYVKSLDDPLLATPLVALENFSEATAPGRFLVDIFPILKQIPRWMPGSAFLSIADAWRQDVMDTCWKPYDWCKDNLKTGKTLTPSVVGDVIENSGGSLSKDDEDALVYAASGIFGGGLDTNMSTAMSFFAYMILNPHVQKKAQEEIDSVVGVDRLPTIADRPDLPYVRAIMAEVLRSCPTIPLCIPHSLTQDDFYEGYFLPKGAWIMPNIWQMLHDPEAYPNPMAFKPERYNGDDAEMEKAKTLSFGFGRRICPGRHFAEGTAFSIMATALATCEIIPGLDANGKEVLPTMEVTEGTIVSPTPFPMRLKMRATPAAQLLFEEELEDPASIE</sequence>
<comment type="caution">
    <text evidence="12">The sequence shown here is derived from an EMBL/GenBank/DDBJ whole genome shotgun (WGS) entry which is preliminary data.</text>
</comment>
<evidence type="ECO:0000313" key="13">
    <source>
        <dbReference type="Proteomes" id="UP000807306"/>
    </source>
</evidence>
<evidence type="ECO:0000256" key="5">
    <source>
        <dbReference type="ARBA" id="ARBA00022723"/>
    </source>
</evidence>
<dbReference type="InterPro" id="IPR050364">
    <property type="entry name" value="Cytochrome_P450_fung"/>
</dbReference>
<comment type="similarity">
    <text evidence="3 10">Belongs to the cytochrome P450 family.</text>
</comment>
<evidence type="ECO:0000256" key="7">
    <source>
        <dbReference type="ARBA" id="ARBA00023004"/>
    </source>
</evidence>
<dbReference type="AlphaFoldDB" id="A0A9P6ED27"/>
<gene>
    <name evidence="12" type="ORF">CPB83DRAFT_768845</name>
</gene>
<dbReference type="Pfam" id="PF00067">
    <property type="entry name" value="p450"/>
    <property type="match status" value="1"/>
</dbReference>
<keyword evidence="13" id="KW-1185">Reference proteome</keyword>
<dbReference type="Proteomes" id="UP000807306">
    <property type="component" value="Unassembled WGS sequence"/>
</dbReference>
<dbReference type="InterPro" id="IPR017972">
    <property type="entry name" value="Cyt_P450_CS"/>
</dbReference>
<evidence type="ECO:0000256" key="8">
    <source>
        <dbReference type="ARBA" id="ARBA00023033"/>
    </source>
</evidence>
<dbReference type="PANTHER" id="PTHR46300">
    <property type="entry name" value="P450, PUTATIVE (EUROFUNG)-RELATED-RELATED"/>
    <property type="match status" value="1"/>
</dbReference>
<dbReference type="GO" id="GO:0020037">
    <property type="term" value="F:heme binding"/>
    <property type="evidence" value="ECO:0007669"/>
    <property type="project" value="InterPro"/>
</dbReference>
<comment type="pathway">
    <text evidence="2">Secondary metabolite biosynthesis.</text>
</comment>